<sequence length="113" mass="12644">MTERRVERRPAPTRDPSGVVNDLDQAFAEVAALRALDGSEERRHDESRVYDASIRWGALVAGRLHRLALLHHRGALSDEQGSRYIELEVELAGLSPVLDRLGLPDPRAGQRRT</sequence>
<name>A0ABV9Z9J1_9PSEU</name>
<feature type="region of interest" description="Disordered" evidence="1">
    <location>
        <begin position="1"/>
        <end position="20"/>
    </location>
</feature>
<dbReference type="Proteomes" id="UP001596175">
    <property type="component" value="Unassembled WGS sequence"/>
</dbReference>
<keyword evidence="3" id="KW-1185">Reference proteome</keyword>
<dbReference type="EMBL" id="JBHSKG010000003">
    <property type="protein sequence ID" value="MFC5138278.1"/>
    <property type="molecule type" value="Genomic_DNA"/>
</dbReference>
<gene>
    <name evidence="2" type="ORF">ACFPK1_08555</name>
</gene>
<dbReference type="RefSeq" id="WP_378020489.1">
    <property type="nucleotide sequence ID" value="NZ_JBHSKG010000003.1"/>
</dbReference>
<organism evidence="2 3">
    <name type="scientific">Actinomycetospora rhizophila</name>
    <dbReference type="NCBI Taxonomy" id="1416876"/>
    <lineage>
        <taxon>Bacteria</taxon>
        <taxon>Bacillati</taxon>
        <taxon>Actinomycetota</taxon>
        <taxon>Actinomycetes</taxon>
        <taxon>Pseudonocardiales</taxon>
        <taxon>Pseudonocardiaceae</taxon>
        <taxon>Actinomycetospora</taxon>
    </lineage>
</organism>
<proteinExistence type="predicted"/>
<feature type="compositionally biased region" description="Basic and acidic residues" evidence="1">
    <location>
        <begin position="1"/>
        <end position="12"/>
    </location>
</feature>
<protein>
    <recommendedName>
        <fullName evidence="4">DUF222 domain-containing protein</fullName>
    </recommendedName>
</protein>
<evidence type="ECO:0000256" key="1">
    <source>
        <dbReference type="SAM" id="MobiDB-lite"/>
    </source>
</evidence>
<comment type="caution">
    <text evidence="2">The sequence shown here is derived from an EMBL/GenBank/DDBJ whole genome shotgun (WGS) entry which is preliminary data.</text>
</comment>
<accession>A0ABV9Z9J1</accession>
<evidence type="ECO:0000313" key="3">
    <source>
        <dbReference type="Proteomes" id="UP001596175"/>
    </source>
</evidence>
<evidence type="ECO:0008006" key="4">
    <source>
        <dbReference type="Google" id="ProtNLM"/>
    </source>
</evidence>
<reference evidence="3" key="1">
    <citation type="journal article" date="2019" name="Int. J. Syst. Evol. Microbiol.">
        <title>The Global Catalogue of Microorganisms (GCM) 10K type strain sequencing project: providing services to taxonomists for standard genome sequencing and annotation.</title>
        <authorList>
            <consortium name="The Broad Institute Genomics Platform"/>
            <consortium name="The Broad Institute Genome Sequencing Center for Infectious Disease"/>
            <person name="Wu L."/>
            <person name="Ma J."/>
        </authorList>
    </citation>
    <scope>NUCLEOTIDE SEQUENCE [LARGE SCALE GENOMIC DNA]</scope>
    <source>
        <strain evidence="3">XZYJ18</strain>
    </source>
</reference>
<evidence type="ECO:0000313" key="2">
    <source>
        <dbReference type="EMBL" id="MFC5138278.1"/>
    </source>
</evidence>